<dbReference type="PROSITE" id="PS01124">
    <property type="entry name" value="HTH_ARAC_FAMILY_2"/>
    <property type="match status" value="1"/>
</dbReference>
<keyword evidence="2" id="KW-0238">DNA-binding</keyword>
<evidence type="ECO:0000256" key="3">
    <source>
        <dbReference type="ARBA" id="ARBA00023163"/>
    </source>
</evidence>
<reference evidence="5 6" key="1">
    <citation type="submission" date="2024-06" db="EMBL/GenBank/DDBJ databases">
        <title>Genomic Encyclopedia of Type Strains, Phase IV (KMG-IV): sequencing the most valuable type-strain genomes for metagenomic binning, comparative biology and taxonomic classification.</title>
        <authorList>
            <person name="Goeker M."/>
        </authorList>
    </citation>
    <scope>NUCLEOTIDE SEQUENCE [LARGE SCALE GENOMIC DNA]</scope>
    <source>
        <strain evidence="5 6">DSM 21331</strain>
    </source>
</reference>
<feature type="domain" description="HTH araC/xylS-type" evidence="4">
    <location>
        <begin position="154"/>
        <end position="254"/>
    </location>
</feature>
<name>A0ABV2L1L4_9HYPH</name>
<comment type="caution">
    <text evidence="5">The sequence shown here is derived from an EMBL/GenBank/DDBJ whole genome shotgun (WGS) entry which is preliminary data.</text>
</comment>
<keyword evidence="1" id="KW-0805">Transcription regulation</keyword>
<dbReference type="Pfam" id="PF12833">
    <property type="entry name" value="HTH_18"/>
    <property type="match status" value="1"/>
</dbReference>
<dbReference type="InterPro" id="IPR018060">
    <property type="entry name" value="HTH_AraC"/>
</dbReference>
<organism evidence="5 6">
    <name type="scientific">Methylobacterium goesingense</name>
    <dbReference type="NCBI Taxonomy" id="243690"/>
    <lineage>
        <taxon>Bacteria</taxon>
        <taxon>Pseudomonadati</taxon>
        <taxon>Pseudomonadota</taxon>
        <taxon>Alphaproteobacteria</taxon>
        <taxon>Hyphomicrobiales</taxon>
        <taxon>Methylobacteriaceae</taxon>
        <taxon>Methylobacterium</taxon>
    </lineage>
</organism>
<keyword evidence="3" id="KW-0804">Transcription</keyword>
<dbReference type="PANTHER" id="PTHR11019">
    <property type="entry name" value="HTH-TYPE TRANSCRIPTIONAL REGULATOR NIMR"/>
    <property type="match status" value="1"/>
</dbReference>
<evidence type="ECO:0000313" key="5">
    <source>
        <dbReference type="EMBL" id="MET3691735.1"/>
    </source>
</evidence>
<accession>A0ABV2L1L4</accession>
<dbReference type="InterPro" id="IPR018062">
    <property type="entry name" value="HTH_AraC-typ_CS"/>
</dbReference>
<sequence>MNERAAPAGASPGPIWHVEGGHTLFAGPLAYNASHQHGAPVYLAGLYGTFRIRFQPGDWITCRTAFVPAGMPHELSCGGDPLGVLYREPDAGARALAGLMGPADPVGSALVGRSGEVGALRALFERRDACDWAGAAIADLSDFAGRRTDLPVDPRIARILVELRARPDAQLSAGRLATAASLSSSRMQHLFSAAMGVPFRRYRGWLRMRRAIEAVVQGANFTRAAHEAAFADQAHFANAFRRTFGAPASYSLLDIRRPTTAWPSGLRPHARQYEHPDGG</sequence>
<evidence type="ECO:0000256" key="1">
    <source>
        <dbReference type="ARBA" id="ARBA00023015"/>
    </source>
</evidence>
<dbReference type="EMBL" id="JBEPMM010000002">
    <property type="protein sequence ID" value="MET3691735.1"/>
    <property type="molecule type" value="Genomic_DNA"/>
</dbReference>
<evidence type="ECO:0000256" key="2">
    <source>
        <dbReference type="ARBA" id="ARBA00023125"/>
    </source>
</evidence>
<dbReference type="RefSeq" id="WP_238276977.1">
    <property type="nucleotide sequence ID" value="NZ_BPQL01000019.1"/>
</dbReference>
<proteinExistence type="predicted"/>
<dbReference type="Proteomes" id="UP001549145">
    <property type="component" value="Unassembled WGS sequence"/>
</dbReference>
<protein>
    <submittedName>
        <fullName evidence="5">AraC-like DNA-binding protein</fullName>
    </submittedName>
</protein>
<dbReference type="Gene3D" id="1.10.10.60">
    <property type="entry name" value="Homeodomain-like"/>
    <property type="match status" value="1"/>
</dbReference>
<keyword evidence="6" id="KW-1185">Reference proteome</keyword>
<evidence type="ECO:0000313" key="6">
    <source>
        <dbReference type="Proteomes" id="UP001549145"/>
    </source>
</evidence>
<dbReference type="PROSITE" id="PS00041">
    <property type="entry name" value="HTH_ARAC_FAMILY_1"/>
    <property type="match status" value="1"/>
</dbReference>
<dbReference type="SMART" id="SM00342">
    <property type="entry name" value="HTH_ARAC"/>
    <property type="match status" value="1"/>
</dbReference>
<evidence type="ECO:0000259" key="4">
    <source>
        <dbReference type="PROSITE" id="PS01124"/>
    </source>
</evidence>
<gene>
    <name evidence="5" type="ORF">ABID43_001260</name>
</gene>
<dbReference type="PANTHER" id="PTHR11019:SF159">
    <property type="entry name" value="TRANSCRIPTIONAL REGULATOR-RELATED"/>
    <property type="match status" value="1"/>
</dbReference>